<comment type="caution">
    <text evidence="1">The sequence shown here is derived from an EMBL/GenBank/DDBJ whole genome shotgun (WGS) entry which is preliminary data.</text>
</comment>
<name>A0A0E2LTZ2_PORGN</name>
<dbReference type="SUPFAM" id="SSF56801">
    <property type="entry name" value="Acetyl-CoA synthetase-like"/>
    <property type="match status" value="1"/>
</dbReference>
<evidence type="ECO:0000313" key="1">
    <source>
        <dbReference type="EMBL" id="ERJ69108.1"/>
    </source>
</evidence>
<evidence type="ECO:0000313" key="2">
    <source>
        <dbReference type="Proteomes" id="UP000016630"/>
    </source>
</evidence>
<protein>
    <recommendedName>
        <fullName evidence="3">AMP-dependent synthetase/ligase domain-containing protein</fullName>
    </recommendedName>
</protein>
<dbReference type="PANTHER" id="PTHR36932:SF1">
    <property type="entry name" value="CAPSULAR POLYSACCHARIDE BIOSYNTHESIS PROTEIN"/>
    <property type="match status" value="1"/>
</dbReference>
<dbReference type="RefSeq" id="WP_021664864.1">
    <property type="nucleotide sequence ID" value="NZ_KI259103.1"/>
</dbReference>
<dbReference type="InterPro" id="IPR042099">
    <property type="entry name" value="ANL_N_sf"/>
</dbReference>
<dbReference type="PANTHER" id="PTHR36932">
    <property type="entry name" value="CAPSULAR POLYSACCHARIDE BIOSYNTHESIS PROTEIN"/>
    <property type="match status" value="1"/>
</dbReference>
<evidence type="ECO:0008006" key="3">
    <source>
        <dbReference type="Google" id="ProtNLM"/>
    </source>
</evidence>
<dbReference type="AlphaFoldDB" id="A0A0E2LTZ2"/>
<accession>A0A0E2LTZ2</accession>
<dbReference type="PATRIC" id="fig|1227271.3.peg.62"/>
<dbReference type="Proteomes" id="UP000016630">
    <property type="component" value="Unassembled WGS sequence"/>
</dbReference>
<gene>
    <name evidence="1" type="ORF">HMPREF1555_00063</name>
</gene>
<reference evidence="1 2" key="1">
    <citation type="submission" date="2013-06" db="EMBL/GenBank/DDBJ databases">
        <authorList>
            <person name="Weinstock G."/>
            <person name="Sodergren E."/>
            <person name="Lobos E.A."/>
            <person name="Fulton L."/>
            <person name="Fulton R."/>
            <person name="Courtney L."/>
            <person name="Fronick C."/>
            <person name="O'Laughlin M."/>
            <person name="Godfrey J."/>
            <person name="Wilson R.M."/>
            <person name="Miner T."/>
            <person name="Farmer C."/>
            <person name="Delehaunty K."/>
            <person name="Cordes M."/>
            <person name="Minx P."/>
            <person name="Tomlinson C."/>
            <person name="Chen J."/>
            <person name="Wollam A."/>
            <person name="Pepin K.H."/>
            <person name="Bhonagiri V."/>
            <person name="Zhang X."/>
            <person name="Warren W."/>
            <person name="Mitreva M."/>
            <person name="Mardis E.R."/>
            <person name="Wilson R.K."/>
        </authorList>
    </citation>
    <scope>NUCLEOTIDE SEQUENCE [LARGE SCALE GENOMIC DNA]</scope>
    <source>
        <strain evidence="1 2">F0570</strain>
    </source>
</reference>
<dbReference type="HOGENOM" id="CLU_035301_5_3_10"/>
<proteinExistence type="predicted"/>
<dbReference type="EMBL" id="AWUW01000001">
    <property type="protein sequence ID" value="ERJ69108.1"/>
    <property type="molecule type" value="Genomic_DNA"/>
</dbReference>
<sequence>MIGKLITRVVDICRGAWSQFQALRCVHRKNVAEIEAYQFRELKRLIDFAWEHIPFYRRYWEQYGFTPEKFQQLQDLLLIPCIDKEIVRVHYEEMVPRGYKCHRLERVTSGGTTGLPLAFYINQAIAHGREFIHQPWIYWRVCRYRLGVDKVVILRGARVDERLLQQGIYWQRSYGYRGRGLLLSSFHLTEATYESYMHEIRKESPKFIVAYPSSLTVLCTLMKKHNEAPWIGLRGAICSSEMVYDWQRQLVREVLGVEIYSFYGHSEKSVSAIPDSQHRMLFEPSYGYVEFLDEDSNPVNTIGEIAQVVSTGFQNYYMPFIRYQTSDYVRVGNCPPLGVTHVAQEIIGRAQDFVYDKDYNRLPFTCSDVVFWDISGIVAYQYLQYEAGKLLIHIEVDNTFVPESIQHIQVEAEQLFANCDIDVSLVDRIERTTLGKFRYFIQTIK</sequence>
<organism evidence="1 2">
    <name type="scientific">Porphyromonas gingivalis F0570</name>
    <dbReference type="NCBI Taxonomy" id="1227271"/>
    <lineage>
        <taxon>Bacteria</taxon>
        <taxon>Pseudomonadati</taxon>
        <taxon>Bacteroidota</taxon>
        <taxon>Bacteroidia</taxon>
        <taxon>Bacteroidales</taxon>
        <taxon>Porphyromonadaceae</taxon>
        <taxon>Porphyromonas</taxon>
    </lineage>
</organism>
<dbReference type="Gene3D" id="3.40.50.12780">
    <property type="entry name" value="N-terminal domain of ligase-like"/>
    <property type="match status" value="1"/>
</dbReference>
<dbReference type="InterPro" id="IPR053158">
    <property type="entry name" value="CapK_Type1_Caps_Biosynth"/>
</dbReference>